<dbReference type="OrthoDB" id="6077919at2759"/>
<keyword evidence="5" id="KW-0539">Nucleus</keyword>
<dbReference type="AlphaFoldDB" id="A0A6J1W8P1"/>
<dbReference type="SUPFAM" id="SSF57667">
    <property type="entry name" value="beta-beta-alpha zinc fingers"/>
    <property type="match status" value="4"/>
</dbReference>
<dbReference type="FunCoup" id="A0A6J1W8P1">
    <property type="interactions" value="182"/>
</dbReference>
<evidence type="ECO:0000313" key="9">
    <source>
        <dbReference type="Proteomes" id="UP001652740"/>
    </source>
</evidence>
<dbReference type="PANTHER" id="PTHR24393">
    <property type="entry name" value="ZINC FINGER PROTEIN"/>
    <property type="match status" value="1"/>
</dbReference>
<feature type="domain" description="C2H2-type" evidence="8">
    <location>
        <begin position="291"/>
        <end position="319"/>
    </location>
</feature>
<evidence type="ECO:0000256" key="3">
    <source>
        <dbReference type="ARBA" id="ARBA00022771"/>
    </source>
</evidence>
<evidence type="ECO:0000256" key="4">
    <source>
        <dbReference type="ARBA" id="ARBA00022833"/>
    </source>
</evidence>
<feature type="domain" description="C2H2-type" evidence="8">
    <location>
        <begin position="84"/>
        <end position="112"/>
    </location>
</feature>
<keyword evidence="3 6" id="KW-0863">Zinc-finger</keyword>
<dbReference type="KEGG" id="gmw:113510082"/>
<dbReference type="PROSITE" id="PS50157">
    <property type="entry name" value="ZINC_FINGER_C2H2_2"/>
    <property type="match status" value="8"/>
</dbReference>
<dbReference type="GeneID" id="113510082"/>
<gene>
    <name evidence="10" type="primary">LOC113510082</name>
</gene>
<dbReference type="GO" id="GO:0000978">
    <property type="term" value="F:RNA polymerase II cis-regulatory region sequence-specific DNA binding"/>
    <property type="evidence" value="ECO:0007669"/>
    <property type="project" value="TreeGrafter"/>
</dbReference>
<evidence type="ECO:0000256" key="6">
    <source>
        <dbReference type="PROSITE-ProRule" id="PRU00042"/>
    </source>
</evidence>
<feature type="domain" description="C2H2-type" evidence="8">
    <location>
        <begin position="232"/>
        <end position="260"/>
    </location>
</feature>
<dbReference type="InParanoid" id="A0A6J1W8P1"/>
<evidence type="ECO:0000256" key="1">
    <source>
        <dbReference type="ARBA" id="ARBA00022723"/>
    </source>
</evidence>
<keyword evidence="9" id="KW-1185">Reference proteome</keyword>
<dbReference type="PROSITE" id="PS00028">
    <property type="entry name" value="ZINC_FINGER_C2H2_1"/>
    <property type="match status" value="10"/>
</dbReference>
<keyword evidence="2" id="KW-0677">Repeat</keyword>
<dbReference type="FunFam" id="3.30.160.60:FF:000624">
    <property type="entry name" value="zinc finger protein 697"/>
    <property type="match status" value="1"/>
</dbReference>
<evidence type="ECO:0000256" key="7">
    <source>
        <dbReference type="SAM" id="MobiDB-lite"/>
    </source>
</evidence>
<dbReference type="InterPro" id="IPR036236">
    <property type="entry name" value="Znf_C2H2_sf"/>
</dbReference>
<keyword evidence="4" id="KW-0862">Zinc</keyword>
<evidence type="ECO:0000256" key="2">
    <source>
        <dbReference type="ARBA" id="ARBA00022737"/>
    </source>
</evidence>
<dbReference type="Gene3D" id="3.30.160.60">
    <property type="entry name" value="Classic Zinc Finger"/>
    <property type="match status" value="6"/>
</dbReference>
<dbReference type="GO" id="GO:0001228">
    <property type="term" value="F:DNA-binding transcription activator activity, RNA polymerase II-specific"/>
    <property type="evidence" value="ECO:0007669"/>
    <property type="project" value="TreeGrafter"/>
</dbReference>
<feature type="domain" description="C2H2-type" evidence="8">
    <location>
        <begin position="320"/>
        <end position="347"/>
    </location>
</feature>
<dbReference type="PANTHER" id="PTHR24393:SF34">
    <property type="entry name" value="PR_SET DOMAIN 13"/>
    <property type="match status" value="1"/>
</dbReference>
<reference evidence="10" key="1">
    <citation type="submission" date="2025-08" db="UniProtKB">
        <authorList>
            <consortium name="RefSeq"/>
        </authorList>
    </citation>
    <scope>IDENTIFICATION</scope>
    <source>
        <tissue evidence="10">Whole larvae</tissue>
    </source>
</reference>
<dbReference type="GO" id="GO:0008270">
    <property type="term" value="F:zinc ion binding"/>
    <property type="evidence" value="ECO:0007669"/>
    <property type="project" value="UniProtKB-KW"/>
</dbReference>
<keyword evidence="1" id="KW-0479">Metal-binding</keyword>
<dbReference type="Proteomes" id="UP001652740">
    <property type="component" value="Unplaced"/>
</dbReference>
<feature type="domain" description="C2H2-type" evidence="8">
    <location>
        <begin position="348"/>
        <end position="375"/>
    </location>
</feature>
<evidence type="ECO:0000313" key="10">
    <source>
        <dbReference type="RefSeq" id="XP_026749299.1"/>
    </source>
</evidence>
<evidence type="ECO:0000256" key="5">
    <source>
        <dbReference type="ARBA" id="ARBA00023242"/>
    </source>
</evidence>
<feature type="region of interest" description="Disordered" evidence="7">
    <location>
        <begin position="34"/>
        <end position="55"/>
    </location>
</feature>
<name>A0A6J1W8P1_GALME</name>
<dbReference type="GO" id="GO:0005634">
    <property type="term" value="C:nucleus"/>
    <property type="evidence" value="ECO:0007669"/>
    <property type="project" value="TreeGrafter"/>
</dbReference>
<dbReference type="RefSeq" id="XP_026749299.1">
    <property type="nucleotide sequence ID" value="XM_026893498.1"/>
</dbReference>
<dbReference type="Pfam" id="PF00096">
    <property type="entry name" value="zf-C2H2"/>
    <property type="match status" value="4"/>
</dbReference>
<protein>
    <submittedName>
        <fullName evidence="10">Zinc finger protein 664-like</fullName>
    </submittedName>
</protein>
<proteinExistence type="predicted"/>
<dbReference type="InterPro" id="IPR013087">
    <property type="entry name" value="Znf_C2H2_type"/>
</dbReference>
<feature type="domain" description="C2H2-type" evidence="8">
    <location>
        <begin position="376"/>
        <end position="402"/>
    </location>
</feature>
<accession>A0A6J1W8P1</accession>
<dbReference type="SMART" id="SM00355">
    <property type="entry name" value="ZnF_C2H2"/>
    <property type="match status" value="10"/>
</dbReference>
<feature type="domain" description="C2H2-type" evidence="8">
    <location>
        <begin position="133"/>
        <end position="156"/>
    </location>
</feature>
<sequence>MACTVAMYDGTIKKEEVILKLKVIKPEFNENTNRKNNEVAEHTQSKKESKIKPREEIEKHRYNARLVLLNSNATPIRAYHGIGYCCSFCTEQFASPANLKKHTLNEHDDNSKSEFMKGSVISKYFAKFDITGLRCKICGRSIDTLEDLFEHLKTTHYKKIHTDINNHILPFKFENEDVIKCFMCSNEFINFKGLLEHMSTHYKNYTCDKCNAGFVNRALLYHHSRIHITGNFKCNACDLVLETLPKLNYHKRKIHKNTYPYKCGYCIEGFSDHRRRIEHLAVVHGIKRTLAKCQACDKSFTTVRGLKLHLKRYHLLEKDHKCSQCTKRFFSAEELSHHMVKHTGVKQFRCAICFKSYGRKKTLKEHMRIHNNDRKFKCQHCGQAFVQKCSLKGHLRSKHGKM</sequence>
<evidence type="ECO:0000259" key="8">
    <source>
        <dbReference type="PROSITE" id="PS50157"/>
    </source>
</evidence>
<feature type="domain" description="C2H2-type" evidence="8">
    <location>
        <begin position="205"/>
        <end position="227"/>
    </location>
</feature>
<organism evidence="9 10">
    <name type="scientific">Galleria mellonella</name>
    <name type="common">Greater wax moth</name>
    <dbReference type="NCBI Taxonomy" id="7137"/>
    <lineage>
        <taxon>Eukaryota</taxon>
        <taxon>Metazoa</taxon>
        <taxon>Ecdysozoa</taxon>
        <taxon>Arthropoda</taxon>
        <taxon>Hexapoda</taxon>
        <taxon>Insecta</taxon>
        <taxon>Pterygota</taxon>
        <taxon>Neoptera</taxon>
        <taxon>Endopterygota</taxon>
        <taxon>Lepidoptera</taxon>
        <taxon>Glossata</taxon>
        <taxon>Ditrysia</taxon>
        <taxon>Pyraloidea</taxon>
        <taxon>Pyralidae</taxon>
        <taxon>Galleriinae</taxon>
        <taxon>Galleria</taxon>
    </lineage>
</organism>